<keyword evidence="3" id="KW-1185">Reference proteome</keyword>
<evidence type="ECO:0000259" key="1">
    <source>
        <dbReference type="Pfam" id="PF01575"/>
    </source>
</evidence>
<dbReference type="OrthoDB" id="9797938at2"/>
<organism evidence="2 3">
    <name type="scientific">Pseudaminobacter soli</name>
    <name type="common">ex Li et al. 2025</name>
    <dbReference type="NCBI Taxonomy" id="1295366"/>
    <lineage>
        <taxon>Bacteria</taxon>
        <taxon>Pseudomonadati</taxon>
        <taxon>Pseudomonadota</taxon>
        <taxon>Alphaproteobacteria</taxon>
        <taxon>Hyphomicrobiales</taxon>
        <taxon>Phyllobacteriaceae</taxon>
        <taxon>Pseudaminobacter</taxon>
    </lineage>
</organism>
<dbReference type="PANTHER" id="PTHR43664:SF1">
    <property type="entry name" value="BETA-METHYLMALYL-COA DEHYDRATASE"/>
    <property type="match status" value="1"/>
</dbReference>
<dbReference type="InterPro" id="IPR029069">
    <property type="entry name" value="HotDog_dom_sf"/>
</dbReference>
<sequence length="149" mass="16877">MSLFFDDIRVGQEFQSGSQLVNRDDILDFAKVFDPNPFHSDDEAARAVGYPGIMASGLHTLSLSFRLFFDLHLWDDSVMPSPGIDKVRWLKPLYGGQEIRIKATVIEVTASRSKSDRGIVRLLHETMETASQDVIFTAEGLHRLRRRLA</sequence>
<reference evidence="2 3" key="1">
    <citation type="submission" date="2018-03" db="EMBL/GenBank/DDBJ databases">
        <title>The draft genome of Mesorhizobium soli JCM 19897.</title>
        <authorList>
            <person name="Li L."/>
            <person name="Liu L."/>
            <person name="Liang L."/>
            <person name="Wang T."/>
            <person name="Zhang X."/>
        </authorList>
    </citation>
    <scope>NUCLEOTIDE SEQUENCE [LARGE SCALE GENOMIC DNA]</scope>
    <source>
        <strain evidence="2 3">JCM 19897</strain>
    </source>
</reference>
<feature type="domain" description="MaoC-like" evidence="1">
    <location>
        <begin position="13"/>
        <end position="122"/>
    </location>
</feature>
<gene>
    <name evidence="2" type="ORF">C7I85_04875</name>
</gene>
<evidence type="ECO:0000313" key="2">
    <source>
        <dbReference type="EMBL" id="PSJ62909.1"/>
    </source>
</evidence>
<dbReference type="InterPro" id="IPR052342">
    <property type="entry name" value="MCH/BMMD"/>
</dbReference>
<comment type="caution">
    <text evidence="2">The sequence shown here is derived from an EMBL/GenBank/DDBJ whole genome shotgun (WGS) entry which is preliminary data.</text>
</comment>
<protein>
    <submittedName>
        <fullName evidence="2">Acyl dehydratase</fullName>
    </submittedName>
</protein>
<dbReference type="InterPro" id="IPR002539">
    <property type="entry name" value="MaoC-like_dom"/>
</dbReference>
<dbReference type="SUPFAM" id="SSF54637">
    <property type="entry name" value="Thioesterase/thiol ester dehydrase-isomerase"/>
    <property type="match status" value="1"/>
</dbReference>
<dbReference type="Pfam" id="PF01575">
    <property type="entry name" value="MaoC_dehydratas"/>
    <property type="match status" value="1"/>
</dbReference>
<accession>A0A2P7SK89</accession>
<proteinExistence type="predicted"/>
<dbReference type="Proteomes" id="UP000240653">
    <property type="component" value="Unassembled WGS sequence"/>
</dbReference>
<dbReference type="EMBL" id="PXYL01000002">
    <property type="protein sequence ID" value="PSJ62909.1"/>
    <property type="molecule type" value="Genomic_DNA"/>
</dbReference>
<dbReference type="AlphaFoldDB" id="A0A2P7SK89"/>
<dbReference type="RefSeq" id="WP_106722813.1">
    <property type="nucleotide sequence ID" value="NZ_PXYL01000002.1"/>
</dbReference>
<dbReference type="PANTHER" id="PTHR43664">
    <property type="entry name" value="MONOAMINE OXIDASE-RELATED"/>
    <property type="match status" value="1"/>
</dbReference>
<evidence type="ECO:0000313" key="3">
    <source>
        <dbReference type="Proteomes" id="UP000240653"/>
    </source>
</evidence>
<name>A0A2P7SK89_9HYPH</name>
<dbReference type="Gene3D" id="3.10.129.10">
    <property type="entry name" value="Hotdog Thioesterase"/>
    <property type="match status" value="1"/>
</dbReference>